<proteinExistence type="predicted"/>
<protein>
    <submittedName>
        <fullName evidence="1">OsmC family peroxiredoxin</fullName>
    </submittedName>
</protein>
<dbReference type="PANTHER" id="PTHR42830:SF2">
    <property type="entry name" value="OSMC_OHR FAMILY PROTEIN"/>
    <property type="match status" value="1"/>
</dbReference>
<dbReference type="PANTHER" id="PTHR42830">
    <property type="entry name" value="OSMOTICALLY INDUCIBLE FAMILY PROTEIN"/>
    <property type="match status" value="1"/>
</dbReference>
<dbReference type="OrthoDB" id="9795405at2"/>
<dbReference type="InterPro" id="IPR015946">
    <property type="entry name" value="KH_dom-like_a/b"/>
</dbReference>
<dbReference type="Proteomes" id="UP000313849">
    <property type="component" value="Unassembled WGS sequence"/>
</dbReference>
<evidence type="ECO:0000313" key="1">
    <source>
        <dbReference type="EMBL" id="TNU75107.1"/>
    </source>
</evidence>
<dbReference type="Pfam" id="PF02566">
    <property type="entry name" value="OsmC"/>
    <property type="match status" value="1"/>
</dbReference>
<dbReference type="SUPFAM" id="SSF82784">
    <property type="entry name" value="OsmC-like"/>
    <property type="match status" value="1"/>
</dbReference>
<dbReference type="RefSeq" id="WP_108718757.1">
    <property type="nucleotide sequence ID" value="NZ_VENP01000016.1"/>
</dbReference>
<evidence type="ECO:0000313" key="2">
    <source>
        <dbReference type="Proteomes" id="UP000313849"/>
    </source>
</evidence>
<name>A0A5C5BC05_9MICO</name>
<sequence>MTTHTYRTDLTWTGATGVGYAAYPREHRVEAPPATASLDLSADPHFRGAAERLNPEQLVVAAASSCQLLSFLAVAARAGVDVVGYADHAVGTMDLRDAPIRIGAIALDVTVTVAPGTHHALVHRLAEEAHGQCYIANSLRSDVTLALTVVDA</sequence>
<dbReference type="EMBL" id="VENP01000016">
    <property type="protein sequence ID" value="TNU75107.1"/>
    <property type="molecule type" value="Genomic_DNA"/>
</dbReference>
<reference evidence="1 2" key="1">
    <citation type="submission" date="2019-06" db="EMBL/GenBank/DDBJ databases">
        <title>Draft genome sequence of Miniimonas arenae KCTC 19750T isolated from sea sand.</title>
        <authorList>
            <person name="Park S.-J."/>
        </authorList>
    </citation>
    <scope>NUCLEOTIDE SEQUENCE [LARGE SCALE GENOMIC DNA]</scope>
    <source>
        <strain evidence="1 2">KCTC 19750</strain>
    </source>
</reference>
<comment type="caution">
    <text evidence="1">The sequence shown here is derived from an EMBL/GenBank/DDBJ whole genome shotgun (WGS) entry which is preliminary data.</text>
</comment>
<gene>
    <name evidence="1" type="ORF">FH969_06090</name>
</gene>
<keyword evidence="2" id="KW-1185">Reference proteome</keyword>
<dbReference type="Gene3D" id="3.30.300.20">
    <property type="match status" value="1"/>
</dbReference>
<dbReference type="InterPro" id="IPR052707">
    <property type="entry name" value="OsmC_Ohr_Peroxiredoxin"/>
</dbReference>
<dbReference type="AlphaFoldDB" id="A0A5C5BC05"/>
<dbReference type="InterPro" id="IPR003718">
    <property type="entry name" value="OsmC/Ohr_fam"/>
</dbReference>
<accession>A0A5C5BC05</accession>
<dbReference type="InterPro" id="IPR036102">
    <property type="entry name" value="OsmC/Ohrsf"/>
</dbReference>
<organism evidence="1 2">
    <name type="scientific">Miniimonas arenae</name>
    <dbReference type="NCBI Taxonomy" id="676201"/>
    <lineage>
        <taxon>Bacteria</taxon>
        <taxon>Bacillati</taxon>
        <taxon>Actinomycetota</taxon>
        <taxon>Actinomycetes</taxon>
        <taxon>Micrococcales</taxon>
        <taxon>Beutenbergiaceae</taxon>
        <taxon>Miniimonas</taxon>
    </lineage>
</organism>